<dbReference type="EMBL" id="CM055101">
    <property type="protein sequence ID" value="KAJ7540745.1"/>
    <property type="molecule type" value="Genomic_DNA"/>
</dbReference>
<protein>
    <submittedName>
        <fullName evidence="1">Uncharacterized protein</fullName>
    </submittedName>
</protein>
<evidence type="ECO:0000313" key="2">
    <source>
        <dbReference type="Proteomes" id="UP001162992"/>
    </source>
</evidence>
<comment type="caution">
    <text evidence="1">The sequence shown here is derived from an EMBL/GenBank/DDBJ whole genome shotgun (WGS) entry which is preliminary data.</text>
</comment>
<keyword evidence="2" id="KW-1185">Reference proteome</keyword>
<dbReference type="Proteomes" id="UP001162992">
    <property type="component" value="Chromosome 10"/>
</dbReference>
<sequence length="298" mass="32906">MVKLASVRRNRQYGPPGSRDLSEVINAFLYVVATLMLLAGSIIQLPGLYVDNRIGLTLILISMVIIIAVNLHDLYAHLAAIGFRLRYLSFDRQMLLVEIAAPLVQSIGAIFFFVGTFYLLKTSGGIYPGGGKRGTRGRLAYWLLVAGPALWLLGSIHNASQVYEKANLQVQAYQGAVGIPFIIGSNLFLVSSILTIQSWPRPALGTVQAITAWFQIAASACWLIAAIMNSIKVIQVQQIERLGGELEPVRGLFEQERALLGEQQQEPFLEERAARRRAETVVPIPTYKEVAVHSELNY</sequence>
<gene>
    <name evidence="1" type="ORF">O6H91_10G028900</name>
</gene>
<reference evidence="2" key="1">
    <citation type="journal article" date="2024" name="Proc. Natl. Acad. Sci. U.S.A.">
        <title>Extraordinary preservation of gene collinearity over three hundred million years revealed in homosporous lycophytes.</title>
        <authorList>
            <person name="Li C."/>
            <person name="Wickell D."/>
            <person name="Kuo L.Y."/>
            <person name="Chen X."/>
            <person name="Nie B."/>
            <person name="Liao X."/>
            <person name="Peng D."/>
            <person name="Ji J."/>
            <person name="Jenkins J."/>
            <person name="Williams M."/>
            <person name="Shu S."/>
            <person name="Plott C."/>
            <person name="Barry K."/>
            <person name="Rajasekar S."/>
            <person name="Grimwood J."/>
            <person name="Han X."/>
            <person name="Sun S."/>
            <person name="Hou Z."/>
            <person name="He W."/>
            <person name="Dai G."/>
            <person name="Sun C."/>
            <person name="Schmutz J."/>
            <person name="Leebens-Mack J.H."/>
            <person name="Li F.W."/>
            <person name="Wang L."/>
        </authorList>
    </citation>
    <scope>NUCLEOTIDE SEQUENCE [LARGE SCALE GENOMIC DNA]</scope>
    <source>
        <strain evidence="2">cv. PW_Plant_1</strain>
    </source>
</reference>
<name>A0ACC2CFL7_DIPCM</name>
<evidence type="ECO:0000313" key="1">
    <source>
        <dbReference type="EMBL" id="KAJ7540745.1"/>
    </source>
</evidence>
<organism evidence="1 2">
    <name type="scientific">Diphasiastrum complanatum</name>
    <name type="common">Issler's clubmoss</name>
    <name type="synonym">Lycopodium complanatum</name>
    <dbReference type="NCBI Taxonomy" id="34168"/>
    <lineage>
        <taxon>Eukaryota</taxon>
        <taxon>Viridiplantae</taxon>
        <taxon>Streptophyta</taxon>
        <taxon>Embryophyta</taxon>
        <taxon>Tracheophyta</taxon>
        <taxon>Lycopodiopsida</taxon>
        <taxon>Lycopodiales</taxon>
        <taxon>Lycopodiaceae</taxon>
        <taxon>Lycopodioideae</taxon>
        <taxon>Diphasiastrum</taxon>
    </lineage>
</organism>
<proteinExistence type="predicted"/>
<accession>A0ACC2CFL7</accession>